<comment type="caution">
    <text evidence="5">The sequence shown here is derived from an EMBL/GenBank/DDBJ whole genome shotgun (WGS) entry which is preliminary data.</text>
</comment>
<dbReference type="InterPro" id="IPR001258">
    <property type="entry name" value="NHL_repeat"/>
</dbReference>
<dbReference type="GO" id="GO:0005576">
    <property type="term" value="C:extracellular region"/>
    <property type="evidence" value="ECO:0007669"/>
    <property type="project" value="TreeGrafter"/>
</dbReference>
<evidence type="ECO:0000256" key="1">
    <source>
        <dbReference type="ARBA" id="ARBA00022729"/>
    </source>
</evidence>
<dbReference type="CDD" id="cd05819">
    <property type="entry name" value="NHL"/>
    <property type="match status" value="1"/>
</dbReference>
<dbReference type="PANTHER" id="PTHR10680:SF28">
    <property type="entry name" value="SMP-30_GLUCONOLACTONASE_LRE-LIKE REGION DOMAIN-CONTAINING PROTEIN"/>
    <property type="match status" value="1"/>
</dbReference>
<protein>
    <submittedName>
        <fullName evidence="5">Uncharacterized protein</fullName>
    </submittedName>
</protein>
<dbReference type="PANTHER" id="PTHR10680">
    <property type="entry name" value="PEPTIDYL-GLYCINE ALPHA-AMIDATING MONOOXYGENASE"/>
    <property type="match status" value="1"/>
</dbReference>
<keyword evidence="2" id="KW-0677">Repeat</keyword>
<evidence type="ECO:0000256" key="2">
    <source>
        <dbReference type="ARBA" id="ARBA00022737"/>
    </source>
</evidence>
<dbReference type="InterPro" id="IPR011042">
    <property type="entry name" value="6-blade_b-propeller_TolB-like"/>
</dbReference>
<dbReference type="Gene3D" id="2.120.10.30">
    <property type="entry name" value="TolB, C-terminal domain"/>
    <property type="match status" value="2"/>
</dbReference>
<organism evidence="5 6">
    <name type="scientific">Rotaria socialis</name>
    <dbReference type="NCBI Taxonomy" id="392032"/>
    <lineage>
        <taxon>Eukaryota</taxon>
        <taxon>Metazoa</taxon>
        <taxon>Spiralia</taxon>
        <taxon>Gnathifera</taxon>
        <taxon>Rotifera</taxon>
        <taxon>Eurotatoria</taxon>
        <taxon>Bdelloidea</taxon>
        <taxon>Philodinida</taxon>
        <taxon>Philodinidae</taxon>
        <taxon>Rotaria</taxon>
    </lineage>
</organism>
<dbReference type="AlphaFoldDB" id="A0A821RI31"/>
<dbReference type="SUPFAM" id="SSF101898">
    <property type="entry name" value="NHL repeat"/>
    <property type="match status" value="1"/>
</dbReference>
<dbReference type="EMBL" id="CAJOBS010003037">
    <property type="protein sequence ID" value="CAF4843505.1"/>
    <property type="molecule type" value="Genomic_DNA"/>
</dbReference>
<gene>
    <name evidence="5" type="ORF">TOA249_LOCUS26280</name>
</gene>
<evidence type="ECO:0000313" key="6">
    <source>
        <dbReference type="Proteomes" id="UP000663838"/>
    </source>
</evidence>
<reference evidence="5" key="1">
    <citation type="submission" date="2021-02" db="EMBL/GenBank/DDBJ databases">
        <authorList>
            <person name="Nowell W R."/>
        </authorList>
    </citation>
    <scope>NUCLEOTIDE SEQUENCE</scope>
</reference>
<keyword evidence="1" id="KW-0732">Signal</keyword>
<evidence type="ECO:0000256" key="4">
    <source>
        <dbReference type="PROSITE-ProRule" id="PRU00504"/>
    </source>
</evidence>
<feature type="repeat" description="NHL" evidence="4">
    <location>
        <begin position="454"/>
        <end position="490"/>
    </location>
</feature>
<dbReference type="Proteomes" id="UP000663838">
    <property type="component" value="Unassembled WGS sequence"/>
</dbReference>
<keyword evidence="3" id="KW-0325">Glycoprotein</keyword>
<name>A0A821RI31_9BILA</name>
<dbReference type="Gene3D" id="2.40.10.500">
    <property type="match status" value="1"/>
</dbReference>
<accession>A0A821RI31</accession>
<dbReference type="PROSITE" id="PS51125">
    <property type="entry name" value="NHL"/>
    <property type="match status" value="1"/>
</dbReference>
<sequence length="705" mass="80437">MGPKSRRQRHAITTSTRYLLNRSGNNAEDDAEREEMEVDDIEYEQQPMNFTDRITSDNIADLFELCKYKCPVKYLSVLIYATLRSFGHSWENCDTFLRTIGALKAQTAHRWADVFLKGDVEEFQGENRGGKHMAEFYDYFPDLEDAAREFTIRRCSEKAADFTAIDLANFIDKEYYLTTNTSKDSRSPLIRSIPSCRLDLIRWGARFKDNSQRPYFEGHERDDVKAHRQEFITYFLDRKDFYYTITDGEKPTWKLPTQSPPCILLFHDESTFKSGEVSAKRWFFGDEAPFHSKGRGRSNMVSDFIVQHESGPFFTLSPQEYQKAVVKYPQLEEDTEIIYVDRSATASINVGTAGVQGGLQEPFHRDRRRQRQDTYCQVTHRLRLQQGHWHEVPSRQDRLHRLQGKSKSSALQVSGRAKFAKDTGKGLGCLRVNIPANATWKQNGVTIAGGHVQGGATNQLSYPQGLFIDDDQTVVIADYWNHRIMQWKNGDTTNGQVVAGDKDPGNELHQFRYPTDVLIDKETDSLIICDWRNRRVVRWSRRSGTTQVRRYQLGEKNGTLVAGGNGKGDGLNQLNRPAYLFVDRDHSVYVSDNENHRVMKWVEGAKEGIVVAGGHGKGNALTQLSSPSGIFVDTLGTLYVVDQGNHRVMRWTQGDKKQGTVIVGGNGYGVGANQFSAPYGLSFDRYGNLYVVDQNNHRVQRFFIE</sequence>
<evidence type="ECO:0000313" key="5">
    <source>
        <dbReference type="EMBL" id="CAF4843505.1"/>
    </source>
</evidence>
<proteinExistence type="predicted"/>
<evidence type="ECO:0000256" key="3">
    <source>
        <dbReference type="ARBA" id="ARBA00023180"/>
    </source>
</evidence>